<evidence type="ECO:0008006" key="3">
    <source>
        <dbReference type="Google" id="ProtNLM"/>
    </source>
</evidence>
<dbReference type="Proteomes" id="UP000614424">
    <property type="component" value="Unassembled WGS sequence"/>
</dbReference>
<evidence type="ECO:0000313" key="2">
    <source>
        <dbReference type="Proteomes" id="UP000614424"/>
    </source>
</evidence>
<gene>
    <name evidence="1" type="ORF">H8E41_03080</name>
</gene>
<comment type="caution">
    <text evidence="1">The sequence shown here is derived from an EMBL/GenBank/DDBJ whole genome shotgun (WGS) entry which is preliminary data.</text>
</comment>
<reference evidence="1 2" key="1">
    <citation type="submission" date="2020-08" db="EMBL/GenBank/DDBJ databases">
        <title>Bridging the membrane lipid divide: bacteria of the FCB group superphylum have the potential to synthesize archaeal ether lipids.</title>
        <authorList>
            <person name="Villanueva L."/>
            <person name="Von Meijenfeldt F.A.B."/>
            <person name="Westbye A.B."/>
            <person name="Yadav S."/>
            <person name="Hopmans E.C."/>
            <person name="Dutilh B.E."/>
            <person name="Sinninghe Damste J.S."/>
        </authorList>
    </citation>
    <scope>NUCLEOTIDE SEQUENCE [LARGE SCALE GENOMIC DNA]</scope>
    <source>
        <strain evidence="1">NIOZ-UU47</strain>
    </source>
</reference>
<dbReference type="InterPro" id="IPR036869">
    <property type="entry name" value="J_dom_sf"/>
</dbReference>
<protein>
    <recommendedName>
        <fullName evidence="3">J domain-containing protein</fullName>
    </recommendedName>
</protein>
<sequence>MKHPQSLYLARTILSSPYRYSLRVSFWDENEHSYRFREIANLSEDPGIHIIYPNEHCFYVNESLNDLVTEKCGHDFSNELEKLLWPFVTASVKRKMEPFFNRGQGVHSTPVSKEEKKAIGRDIHIFDKRRLYFLRYGSVDQSRLASMSPRLCRKLLGKSRDEIEQFFIAQEQNLYEQEVKLYLFAAFNLQQHFSESYARSMPNALNEELVDDFFLEAICRLDDDKIFWKGMTAGNSLSPYLARYVIYFFDLSFAHTDPAREYARQFRNSHRQFRWPEKKSMGEDEISKIFGETADTLRQMNTKDLTSLWRRKAKELHPDIGGEHEEFVRLTAAYKELRRSK</sequence>
<dbReference type="Gene3D" id="1.10.287.110">
    <property type="entry name" value="DnaJ domain"/>
    <property type="match status" value="1"/>
</dbReference>
<name>A0A8J6N960_9BACT</name>
<dbReference type="AlphaFoldDB" id="A0A8J6N960"/>
<dbReference type="SUPFAM" id="SSF46565">
    <property type="entry name" value="Chaperone J-domain"/>
    <property type="match status" value="1"/>
</dbReference>
<evidence type="ECO:0000313" key="1">
    <source>
        <dbReference type="EMBL" id="MBC8316861.1"/>
    </source>
</evidence>
<accession>A0A8J6N960</accession>
<organism evidence="1 2">
    <name type="scientific">Candidatus Desulfobia pelagia</name>
    <dbReference type="NCBI Taxonomy" id="2841692"/>
    <lineage>
        <taxon>Bacteria</taxon>
        <taxon>Pseudomonadati</taxon>
        <taxon>Thermodesulfobacteriota</taxon>
        <taxon>Desulfobulbia</taxon>
        <taxon>Desulfobulbales</taxon>
        <taxon>Desulfobulbaceae</taxon>
        <taxon>Candidatus Desulfobia</taxon>
    </lineage>
</organism>
<dbReference type="EMBL" id="JACNJZ010000058">
    <property type="protein sequence ID" value="MBC8316861.1"/>
    <property type="molecule type" value="Genomic_DNA"/>
</dbReference>
<proteinExistence type="predicted"/>